<name>A0A6G4UCM3_9ACTN</name>
<dbReference type="PROSITE" id="PS51186">
    <property type="entry name" value="GNAT"/>
    <property type="match status" value="1"/>
</dbReference>
<dbReference type="EMBL" id="JAAKZV010000261">
    <property type="protein sequence ID" value="NGN69128.1"/>
    <property type="molecule type" value="Genomic_DNA"/>
</dbReference>
<proteinExistence type="predicted"/>
<dbReference type="AlphaFoldDB" id="A0A6G4UCM3"/>
<keyword evidence="3" id="KW-0808">Transferase</keyword>
<dbReference type="PANTHER" id="PTHR43441">
    <property type="entry name" value="RIBOSOMAL-PROTEIN-SERINE ACETYLTRANSFERASE"/>
    <property type="match status" value="1"/>
</dbReference>
<keyword evidence="4" id="KW-1185">Reference proteome</keyword>
<evidence type="ECO:0000256" key="1">
    <source>
        <dbReference type="SAM" id="MobiDB-lite"/>
    </source>
</evidence>
<protein>
    <submittedName>
        <fullName evidence="3">GNAT family N-acetyltransferase</fullName>
    </submittedName>
</protein>
<evidence type="ECO:0000313" key="3">
    <source>
        <dbReference type="EMBL" id="NGN69128.1"/>
    </source>
</evidence>
<accession>A0A6G4UCM3</accession>
<dbReference type="RefSeq" id="WP_165243779.1">
    <property type="nucleotide sequence ID" value="NZ_JAAKZV010000261.1"/>
</dbReference>
<dbReference type="Pfam" id="PF13302">
    <property type="entry name" value="Acetyltransf_3"/>
    <property type="match status" value="1"/>
</dbReference>
<sequence>MPELTQPAIPPGTLTAGPQPALPVPGDGDLHLRPWQDTDAPAVLAAYQDEAIIRWHARRLDSADEAAGLIKQWRDGWAAGTAAQWAIARTTDDACLGRMALRLMDLHEGTAEIGYWIAPTARGTAVAPRALTTMTEWAVAAGFHRLDLLHSTGNAASCRVAEKSGYPLEGTRRSSALHTDGWHDMHVHTRIQA</sequence>
<evidence type="ECO:0000259" key="2">
    <source>
        <dbReference type="PROSITE" id="PS51186"/>
    </source>
</evidence>
<dbReference type="PANTHER" id="PTHR43441:SF10">
    <property type="entry name" value="ACETYLTRANSFERASE"/>
    <property type="match status" value="1"/>
</dbReference>
<evidence type="ECO:0000313" key="4">
    <source>
        <dbReference type="Proteomes" id="UP000481583"/>
    </source>
</evidence>
<dbReference type="InterPro" id="IPR051908">
    <property type="entry name" value="Ribosomal_N-acetyltransferase"/>
</dbReference>
<dbReference type="InterPro" id="IPR016181">
    <property type="entry name" value="Acyl_CoA_acyltransferase"/>
</dbReference>
<dbReference type="SUPFAM" id="SSF55729">
    <property type="entry name" value="Acyl-CoA N-acyltransferases (Nat)"/>
    <property type="match status" value="1"/>
</dbReference>
<feature type="domain" description="N-acetyltransferase" evidence="2">
    <location>
        <begin position="30"/>
        <end position="193"/>
    </location>
</feature>
<organism evidence="3 4">
    <name type="scientific">Streptomyces coryli</name>
    <dbReference type="NCBI Taxonomy" id="1128680"/>
    <lineage>
        <taxon>Bacteria</taxon>
        <taxon>Bacillati</taxon>
        <taxon>Actinomycetota</taxon>
        <taxon>Actinomycetes</taxon>
        <taxon>Kitasatosporales</taxon>
        <taxon>Streptomycetaceae</taxon>
        <taxon>Streptomyces</taxon>
    </lineage>
</organism>
<dbReference type="Proteomes" id="UP000481583">
    <property type="component" value="Unassembled WGS sequence"/>
</dbReference>
<feature type="region of interest" description="Disordered" evidence="1">
    <location>
        <begin position="1"/>
        <end position="28"/>
    </location>
</feature>
<comment type="caution">
    <text evidence="3">The sequence shown here is derived from an EMBL/GenBank/DDBJ whole genome shotgun (WGS) entry which is preliminary data.</text>
</comment>
<dbReference type="Gene3D" id="3.40.630.30">
    <property type="match status" value="1"/>
</dbReference>
<dbReference type="GO" id="GO:0005737">
    <property type="term" value="C:cytoplasm"/>
    <property type="evidence" value="ECO:0007669"/>
    <property type="project" value="TreeGrafter"/>
</dbReference>
<dbReference type="GO" id="GO:1990189">
    <property type="term" value="F:protein N-terminal-serine acetyltransferase activity"/>
    <property type="evidence" value="ECO:0007669"/>
    <property type="project" value="TreeGrafter"/>
</dbReference>
<gene>
    <name evidence="3" type="ORF">G5C51_35225</name>
</gene>
<dbReference type="GO" id="GO:0008999">
    <property type="term" value="F:protein-N-terminal-alanine acetyltransferase activity"/>
    <property type="evidence" value="ECO:0007669"/>
    <property type="project" value="TreeGrafter"/>
</dbReference>
<reference evidence="3 4" key="1">
    <citation type="submission" date="2020-02" db="EMBL/GenBank/DDBJ databases">
        <title>Whole-genome analyses of novel actinobacteria.</title>
        <authorList>
            <person name="Sahin N."/>
        </authorList>
    </citation>
    <scope>NUCLEOTIDE SEQUENCE [LARGE SCALE GENOMIC DNA]</scope>
    <source>
        <strain evidence="3 4">A7024</strain>
    </source>
</reference>
<dbReference type="InterPro" id="IPR000182">
    <property type="entry name" value="GNAT_dom"/>
</dbReference>